<dbReference type="Pfam" id="PF00636">
    <property type="entry name" value="Ribonuclease_3"/>
    <property type="match status" value="1"/>
</dbReference>
<organism evidence="6 7">
    <name type="scientific">Mycena metata</name>
    <dbReference type="NCBI Taxonomy" id="1033252"/>
    <lineage>
        <taxon>Eukaryota</taxon>
        <taxon>Fungi</taxon>
        <taxon>Dikarya</taxon>
        <taxon>Basidiomycota</taxon>
        <taxon>Agaricomycotina</taxon>
        <taxon>Agaricomycetes</taxon>
        <taxon>Agaricomycetidae</taxon>
        <taxon>Agaricales</taxon>
        <taxon>Marasmiineae</taxon>
        <taxon>Mycenaceae</taxon>
        <taxon>Mycena</taxon>
    </lineage>
</organism>
<sequence>MPISRRLSDGFASWMFVSSSGELSDGNKPYHPSDMINAYLLDSSPDAVVAVTHDDEWASVVTENKGLPSDAELLERVFDRYTIENRSDGGACLQHMDAAGVAEPVTPAEAMNDVGPNVPPDARYKFEDPTPDAMPDAENLESLGETVLRLVVTSIILDMYPRLQVGPSTQLRELLLDNAALNKISNECKLPKLQELQPLHAATKAFQVTLGVLYRNEGLESVNRLLEPVFRPYTARAYALLCEAHNRMAPPKESNTPSAGPSAPARASTPAPSGPSTPESPTNCLAHFNEALQKAGRSADWVYSGDGSVGSTSVNQGKAKAAWTAEVLVDGKILGRGEGKTKKIAKNEAAKQALSRV</sequence>
<evidence type="ECO:0000313" key="6">
    <source>
        <dbReference type="EMBL" id="KAJ7733350.1"/>
    </source>
</evidence>
<keyword evidence="1 2" id="KW-0694">RNA-binding</keyword>
<proteinExistence type="predicted"/>
<dbReference type="Gene3D" id="3.30.160.20">
    <property type="match status" value="1"/>
</dbReference>
<accession>A0AAD7I401</accession>
<feature type="domain" description="RNase III" evidence="5">
    <location>
        <begin position="138"/>
        <end position="218"/>
    </location>
</feature>
<feature type="region of interest" description="Disordered" evidence="3">
    <location>
        <begin position="249"/>
        <end position="283"/>
    </location>
</feature>
<evidence type="ECO:0000256" key="2">
    <source>
        <dbReference type="PROSITE-ProRule" id="PRU00266"/>
    </source>
</evidence>
<dbReference type="Gene3D" id="1.10.1520.10">
    <property type="entry name" value="Ribonuclease III domain"/>
    <property type="match status" value="1"/>
</dbReference>
<dbReference type="Pfam" id="PF00035">
    <property type="entry name" value="dsrm"/>
    <property type="match status" value="1"/>
</dbReference>
<dbReference type="PROSITE" id="PS50142">
    <property type="entry name" value="RNASE_3_2"/>
    <property type="match status" value="1"/>
</dbReference>
<protein>
    <submittedName>
        <fullName evidence="6">Uncharacterized protein</fullName>
    </submittedName>
</protein>
<evidence type="ECO:0000256" key="3">
    <source>
        <dbReference type="SAM" id="MobiDB-lite"/>
    </source>
</evidence>
<dbReference type="Proteomes" id="UP001215598">
    <property type="component" value="Unassembled WGS sequence"/>
</dbReference>
<dbReference type="SUPFAM" id="SSF69065">
    <property type="entry name" value="RNase III domain-like"/>
    <property type="match status" value="1"/>
</dbReference>
<evidence type="ECO:0000313" key="7">
    <source>
        <dbReference type="Proteomes" id="UP001215598"/>
    </source>
</evidence>
<dbReference type="PROSITE" id="PS50137">
    <property type="entry name" value="DS_RBD"/>
    <property type="match status" value="1"/>
</dbReference>
<evidence type="ECO:0000256" key="1">
    <source>
        <dbReference type="ARBA" id="ARBA00022884"/>
    </source>
</evidence>
<comment type="caution">
    <text evidence="6">The sequence shown here is derived from an EMBL/GenBank/DDBJ whole genome shotgun (WGS) entry which is preliminary data.</text>
</comment>
<feature type="compositionally biased region" description="Low complexity" evidence="3">
    <location>
        <begin position="256"/>
        <end position="282"/>
    </location>
</feature>
<evidence type="ECO:0000259" key="4">
    <source>
        <dbReference type="PROSITE" id="PS50137"/>
    </source>
</evidence>
<gene>
    <name evidence="6" type="ORF">B0H16DRAFT_1381198</name>
</gene>
<dbReference type="GO" id="GO:0004525">
    <property type="term" value="F:ribonuclease III activity"/>
    <property type="evidence" value="ECO:0007669"/>
    <property type="project" value="InterPro"/>
</dbReference>
<reference evidence="6" key="1">
    <citation type="submission" date="2023-03" db="EMBL/GenBank/DDBJ databases">
        <title>Massive genome expansion in bonnet fungi (Mycena s.s.) driven by repeated elements and novel gene families across ecological guilds.</title>
        <authorList>
            <consortium name="Lawrence Berkeley National Laboratory"/>
            <person name="Harder C.B."/>
            <person name="Miyauchi S."/>
            <person name="Viragh M."/>
            <person name="Kuo A."/>
            <person name="Thoen E."/>
            <person name="Andreopoulos B."/>
            <person name="Lu D."/>
            <person name="Skrede I."/>
            <person name="Drula E."/>
            <person name="Henrissat B."/>
            <person name="Morin E."/>
            <person name="Kohler A."/>
            <person name="Barry K."/>
            <person name="LaButti K."/>
            <person name="Morin E."/>
            <person name="Salamov A."/>
            <person name="Lipzen A."/>
            <person name="Mereny Z."/>
            <person name="Hegedus B."/>
            <person name="Baldrian P."/>
            <person name="Stursova M."/>
            <person name="Weitz H."/>
            <person name="Taylor A."/>
            <person name="Grigoriev I.V."/>
            <person name="Nagy L.G."/>
            <person name="Martin F."/>
            <person name="Kauserud H."/>
        </authorList>
    </citation>
    <scope>NUCLEOTIDE SEQUENCE</scope>
    <source>
        <strain evidence="6">CBHHK182m</strain>
    </source>
</reference>
<dbReference type="InterPro" id="IPR000999">
    <property type="entry name" value="RNase_III_dom"/>
</dbReference>
<dbReference type="GO" id="GO:0006396">
    <property type="term" value="P:RNA processing"/>
    <property type="evidence" value="ECO:0007669"/>
    <property type="project" value="InterPro"/>
</dbReference>
<keyword evidence="7" id="KW-1185">Reference proteome</keyword>
<dbReference type="InterPro" id="IPR036389">
    <property type="entry name" value="RNase_III_sf"/>
</dbReference>
<dbReference type="EMBL" id="JARKIB010000139">
    <property type="protein sequence ID" value="KAJ7733350.1"/>
    <property type="molecule type" value="Genomic_DNA"/>
</dbReference>
<dbReference type="InterPro" id="IPR014720">
    <property type="entry name" value="dsRBD_dom"/>
</dbReference>
<dbReference type="AlphaFoldDB" id="A0AAD7I401"/>
<name>A0AAD7I401_9AGAR</name>
<dbReference type="GO" id="GO:0003723">
    <property type="term" value="F:RNA binding"/>
    <property type="evidence" value="ECO:0007669"/>
    <property type="project" value="UniProtKB-UniRule"/>
</dbReference>
<dbReference type="SUPFAM" id="SSF54768">
    <property type="entry name" value="dsRNA-binding domain-like"/>
    <property type="match status" value="1"/>
</dbReference>
<feature type="domain" description="DRBM" evidence="4">
    <location>
        <begin position="280"/>
        <end position="357"/>
    </location>
</feature>
<evidence type="ECO:0000259" key="5">
    <source>
        <dbReference type="PROSITE" id="PS50142"/>
    </source>
</evidence>